<sequence>MLYILLLVLGLALLVQSYLIITLFNNQRELQDKVGHLSHLIQAPRAKSKAAAPVKRKIQTERGRLR</sequence>
<proteinExistence type="predicted"/>
<dbReference type="RefSeq" id="WP_207672323.1">
    <property type="nucleotide sequence ID" value="NZ_JAFREM010000006.1"/>
</dbReference>
<name>A0ABS3L6Y2_9ENTE</name>
<evidence type="ECO:0000313" key="2">
    <source>
        <dbReference type="EMBL" id="MBO1305382.1"/>
    </source>
</evidence>
<dbReference type="Proteomes" id="UP000664601">
    <property type="component" value="Unassembled WGS sequence"/>
</dbReference>
<feature type="region of interest" description="Disordered" evidence="1">
    <location>
        <begin position="47"/>
        <end position="66"/>
    </location>
</feature>
<organism evidence="2 3">
    <name type="scientific">Candidatus Enterococcus moelleringii</name>
    <dbReference type="NCBI Taxonomy" id="2815325"/>
    <lineage>
        <taxon>Bacteria</taxon>
        <taxon>Bacillati</taxon>
        <taxon>Bacillota</taxon>
        <taxon>Bacilli</taxon>
        <taxon>Lactobacillales</taxon>
        <taxon>Enterococcaceae</taxon>
        <taxon>Enterococcus</taxon>
    </lineage>
</organism>
<reference evidence="2 3" key="1">
    <citation type="submission" date="2021-03" db="EMBL/GenBank/DDBJ databases">
        <title>Enterococcal diversity collection.</title>
        <authorList>
            <person name="Gilmore M.S."/>
            <person name="Schwartzman J."/>
            <person name="Van Tyne D."/>
            <person name="Martin M."/>
            <person name="Earl A.M."/>
            <person name="Manson A.L."/>
            <person name="Straub T."/>
            <person name="Salamzade R."/>
            <person name="Saavedra J."/>
            <person name="Lebreton F."/>
            <person name="Prichula J."/>
            <person name="Schaufler K."/>
            <person name="Gaca A."/>
            <person name="Sgardioli B."/>
            <person name="Wagenaar J."/>
            <person name="Strong T."/>
        </authorList>
    </citation>
    <scope>NUCLEOTIDE SEQUENCE [LARGE SCALE GENOMIC DNA]</scope>
    <source>
        <strain evidence="2 3">669A</strain>
    </source>
</reference>
<keyword evidence="3" id="KW-1185">Reference proteome</keyword>
<evidence type="ECO:0000313" key="3">
    <source>
        <dbReference type="Proteomes" id="UP000664601"/>
    </source>
</evidence>
<evidence type="ECO:0000256" key="1">
    <source>
        <dbReference type="SAM" id="MobiDB-lite"/>
    </source>
</evidence>
<accession>A0ABS3L6Y2</accession>
<comment type="caution">
    <text evidence="2">The sequence shown here is derived from an EMBL/GenBank/DDBJ whole genome shotgun (WGS) entry which is preliminary data.</text>
</comment>
<dbReference type="EMBL" id="JAFREM010000006">
    <property type="protein sequence ID" value="MBO1305382.1"/>
    <property type="molecule type" value="Genomic_DNA"/>
</dbReference>
<protein>
    <submittedName>
        <fullName evidence="2">Uncharacterized protein</fullName>
    </submittedName>
</protein>
<gene>
    <name evidence="2" type="ORF">JZO70_04380</name>
</gene>